<dbReference type="GO" id="GO:0005763">
    <property type="term" value="C:mitochondrial small ribosomal subunit"/>
    <property type="evidence" value="ECO:0007669"/>
    <property type="project" value="TreeGrafter"/>
</dbReference>
<dbReference type="InterPro" id="IPR029063">
    <property type="entry name" value="SAM-dependent_MTases_sf"/>
</dbReference>
<dbReference type="InterPro" id="IPR052571">
    <property type="entry name" value="Mt_RNA_Methyltransferase"/>
</dbReference>
<keyword evidence="3" id="KW-0809">Transit peptide</keyword>
<keyword evidence="6" id="KW-0496">Mitochondrion</keyword>
<keyword evidence="5" id="KW-0411">Iron-sulfur</keyword>
<dbReference type="GO" id="GO:0051536">
    <property type="term" value="F:iron-sulfur cluster binding"/>
    <property type="evidence" value="ECO:0007669"/>
    <property type="project" value="UniProtKB-KW"/>
</dbReference>
<reference evidence="10" key="1">
    <citation type="submission" date="2016-09" db="EMBL/GenBank/DDBJ databases">
        <authorList>
            <person name="Jeantristanb JTB J.-T."/>
            <person name="Ricardo R."/>
        </authorList>
    </citation>
    <scope>NUCLEOTIDE SEQUENCE [LARGE SCALE GENOMIC DNA]</scope>
</reference>
<evidence type="ECO:0000256" key="1">
    <source>
        <dbReference type="ARBA" id="ARBA00004173"/>
    </source>
</evidence>
<evidence type="ECO:0000313" key="10">
    <source>
        <dbReference type="Proteomes" id="UP000198372"/>
    </source>
</evidence>
<dbReference type="PANTHER" id="PTHR13184">
    <property type="entry name" value="37S RIBOSOMAL PROTEIN S22"/>
    <property type="match status" value="1"/>
</dbReference>
<evidence type="ECO:0000256" key="7">
    <source>
        <dbReference type="ARBA" id="ARBA00045681"/>
    </source>
</evidence>
<dbReference type="GO" id="GO:0046872">
    <property type="term" value="F:metal ion binding"/>
    <property type="evidence" value="ECO:0007669"/>
    <property type="project" value="UniProtKB-KW"/>
</dbReference>
<name>A0A238FDK4_9BASI</name>
<evidence type="ECO:0000256" key="5">
    <source>
        <dbReference type="ARBA" id="ARBA00023014"/>
    </source>
</evidence>
<sequence>MNVARTRLSQRCTSTTLRHASSSAIDRLHLDINAAAFRDESNAPKSAHQETITRSNAATMGKAARWDANLPIELVRAVDQLVQDYEGEKSSIRTAALELYEHLRSTSSLLPNHATHRSPSYTPLNSLAFLSGLMPSIYAATVHVLEMTRQRLAWIPGEDGKSVPDRVVDFGSGTGSGAWATRKVWNDSEDPVEYVGLDKDRSMVELGSRIIGALPRRMVNVDPKDKDEARSISEQDDEPFPTTTAKMYQLAIPASVSSFARLGIPLNPKAESSKSWDRTLVLSSFSLGELSTREKRKEFVRSMWETGANVIVIVERGTPRGSRIIKDAREQLLMYGAREAETGVGDEEQQQKHEDGDRGCFVLAPCAHDGACPLHQSTNMFCHFAQRVQSPAFHRATKHSTQGQEIARFSYIVIKRGSRPCSPPPSSLISKDFLSTSLRVNPPPPLATPSTSTRWTWPRILSPPSKRSGHIILDVCSSSDLRQTSGQIERHIIPKSQGRQAYYDARKSSWGDSFPHPPKNGAVPVQVDSQGFRLGKFRKDTGVEKQGWKEKGRKGWKRKEREASESMGVFRRGAGN</sequence>
<dbReference type="AlphaFoldDB" id="A0A238FDK4"/>
<dbReference type="EMBL" id="FMSP01000006">
    <property type="protein sequence ID" value="SCV70859.1"/>
    <property type="molecule type" value="Genomic_DNA"/>
</dbReference>
<dbReference type="Proteomes" id="UP000198372">
    <property type="component" value="Unassembled WGS sequence"/>
</dbReference>
<dbReference type="OrthoDB" id="421327at2759"/>
<keyword evidence="4" id="KW-0408">Iron</keyword>
<evidence type="ECO:0000256" key="2">
    <source>
        <dbReference type="ARBA" id="ARBA00022723"/>
    </source>
</evidence>
<evidence type="ECO:0000313" key="9">
    <source>
        <dbReference type="EMBL" id="SCV70859.1"/>
    </source>
</evidence>
<protein>
    <submittedName>
        <fullName evidence="9">BQ2448_3621 protein</fullName>
    </submittedName>
</protein>
<evidence type="ECO:0000256" key="8">
    <source>
        <dbReference type="SAM" id="MobiDB-lite"/>
    </source>
</evidence>
<dbReference type="InterPro" id="IPR015324">
    <property type="entry name" value="Ribosomal_Rsm22-like"/>
</dbReference>
<organism evidence="9 10">
    <name type="scientific">Microbotryum intermedium</name>
    <dbReference type="NCBI Taxonomy" id="269621"/>
    <lineage>
        <taxon>Eukaryota</taxon>
        <taxon>Fungi</taxon>
        <taxon>Dikarya</taxon>
        <taxon>Basidiomycota</taxon>
        <taxon>Pucciniomycotina</taxon>
        <taxon>Microbotryomycetes</taxon>
        <taxon>Microbotryales</taxon>
        <taxon>Microbotryaceae</taxon>
        <taxon>Microbotryum</taxon>
    </lineage>
</organism>
<keyword evidence="2" id="KW-0479">Metal-binding</keyword>
<dbReference type="GO" id="GO:0003735">
    <property type="term" value="F:structural constituent of ribosome"/>
    <property type="evidence" value="ECO:0007669"/>
    <property type="project" value="TreeGrafter"/>
</dbReference>
<keyword evidence="10" id="KW-1185">Reference proteome</keyword>
<evidence type="ECO:0000256" key="3">
    <source>
        <dbReference type="ARBA" id="ARBA00022946"/>
    </source>
</evidence>
<dbReference type="GO" id="GO:0006412">
    <property type="term" value="P:translation"/>
    <property type="evidence" value="ECO:0007669"/>
    <property type="project" value="InterPro"/>
</dbReference>
<evidence type="ECO:0000256" key="6">
    <source>
        <dbReference type="ARBA" id="ARBA00023128"/>
    </source>
</evidence>
<evidence type="ECO:0000256" key="4">
    <source>
        <dbReference type="ARBA" id="ARBA00023004"/>
    </source>
</evidence>
<dbReference type="Pfam" id="PF09243">
    <property type="entry name" value="Rsm22"/>
    <property type="match status" value="1"/>
</dbReference>
<feature type="compositionally biased region" description="Basic and acidic residues" evidence="8">
    <location>
        <begin position="539"/>
        <end position="550"/>
    </location>
</feature>
<dbReference type="PANTHER" id="PTHR13184:SF5">
    <property type="entry name" value="METHYLTRANSFERASE-LIKE PROTEIN 17, MITOCHONDRIAL"/>
    <property type="match status" value="1"/>
</dbReference>
<dbReference type="STRING" id="269621.A0A238FDK4"/>
<dbReference type="GO" id="GO:0008168">
    <property type="term" value="F:methyltransferase activity"/>
    <property type="evidence" value="ECO:0007669"/>
    <property type="project" value="InterPro"/>
</dbReference>
<accession>A0A238FDK4</accession>
<comment type="function">
    <text evidence="7">Mitochondrial ribosome (mitoribosome) assembly factor. Binds at the interface of the head and body domains of the mitochondrial small ribosomal subunit (mt-SSU), occluding the mRNA channel and preventing compaction of the head domain towards the body. Probable inactive methyltransferase: retains the characteristic folding and ability to bind S-adenosyl-L-methionine, but it probably lost its methyltransferase activity.</text>
</comment>
<feature type="region of interest" description="Disordered" evidence="8">
    <location>
        <begin position="539"/>
        <end position="576"/>
    </location>
</feature>
<proteinExistence type="predicted"/>
<dbReference type="SUPFAM" id="SSF53335">
    <property type="entry name" value="S-adenosyl-L-methionine-dependent methyltransferases"/>
    <property type="match status" value="1"/>
</dbReference>
<gene>
    <name evidence="9" type="ORF">BQ2448_3621</name>
</gene>
<comment type="subcellular location">
    <subcellularLocation>
        <location evidence="1">Mitochondrion</location>
    </subcellularLocation>
</comment>